<sequence length="208" mass="20497">MAAHLRSRQRPARVHPLRVGLRSRALLLAAVLASALASMPHAHAQDNPAQGNGQNAAAAKGNGNANANGNGNGAPARKTAAQRTQDDAQRLLGGPSTSLGGYDPGGATPDSQRDALLNSERMRVAKPNTQAMGGPSSAGGGAAPAAGGAIRRPARGAAAGGAADNGGVAGVAAQRAAAVNAANAGGGTTVYSSPYSERSGREVFKSPW</sequence>
<evidence type="ECO:0000256" key="1">
    <source>
        <dbReference type="SAM" id="MobiDB-lite"/>
    </source>
</evidence>
<organism evidence="3 4">
    <name type="scientific">Paraburkholderia caribensis</name>
    <dbReference type="NCBI Taxonomy" id="75105"/>
    <lineage>
        <taxon>Bacteria</taxon>
        <taxon>Pseudomonadati</taxon>
        <taxon>Pseudomonadota</taxon>
        <taxon>Betaproteobacteria</taxon>
        <taxon>Burkholderiales</taxon>
        <taxon>Burkholderiaceae</taxon>
        <taxon>Paraburkholderia</taxon>
    </lineage>
</organism>
<feature type="compositionally biased region" description="Basic and acidic residues" evidence="1">
    <location>
        <begin position="198"/>
        <end position="208"/>
    </location>
</feature>
<reference evidence="3 4" key="1">
    <citation type="submission" date="2024-01" db="EMBL/GenBank/DDBJ databases">
        <title>The diversity of rhizobia nodulating Mimosa spp. in eleven states of Brazil covering several biomes is determined by host plant, location, and edaphic factors.</title>
        <authorList>
            <person name="Rouws L."/>
            <person name="Barauna A."/>
            <person name="Beukes C."/>
            <person name="De Faria S.M."/>
            <person name="Gross E."/>
            <person name="Dos Reis Junior F.B."/>
            <person name="Simon M."/>
            <person name="Maluk M."/>
            <person name="Odee D.W."/>
            <person name="Kenicer G."/>
            <person name="Young J.P.W."/>
            <person name="Reis V.M."/>
            <person name="Zilli J."/>
            <person name="James E.K."/>
        </authorList>
    </citation>
    <scope>NUCLEOTIDE SEQUENCE [LARGE SCALE GENOMIC DNA]</scope>
    <source>
        <strain evidence="3 4">JHI1651</strain>
    </source>
</reference>
<dbReference type="EMBL" id="JAYLVJ010000042">
    <property type="protein sequence ID" value="MEO1757788.1"/>
    <property type="molecule type" value="Genomic_DNA"/>
</dbReference>
<evidence type="ECO:0000256" key="2">
    <source>
        <dbReference type="SAM" id="SignalP"/>
    </source>
</evidence>
<evidence type="ECO:0008006" key="5">
    <source>
        <dbReference type="Google" id="ProtNLM"/>
    </source>
</evidence>
<evidence type="ECO:0000313" key="3">
    <source>
        <dbReference type="EMBL" id="MEO1757788.1"/>
    </source>
</evidence>
<feature type="region of interest" description="Disordered" evidence="1">
    <location>
        <begin position="127"/>
        <end position="148"/>
    </location>
</feature>
<feature type="signal peptide" evidence="2">
    <location>
        <begin position="1"/>
        <end position="44"/>
    </location>
</feature>
<dbReference type="RefSeq" id="WP_107202842.1">
    <property type="nucleotide sequence ID" value="NZ_JAKUCO010000030.1"/>
</dbReference>
<accession>A0ABV0E4E0</accession>
<dbReference type="Proteomes" id="UP001462961">
    <property type="component" value="Unassembled WGS sequence"/>
</dbReference>
<feature type="chain" id="PRO_5046238581" description="DUF4148 domain-containing protein" evidence="2">
    <location>
        <begin position="45"/>
        <end position="208"/>
    </location>
</feature>
<feature type="region of interest" description="Disordered" evidence="1">
    <location>
        <begin position="184"/>
        <end position="208"/>
    </location>
</feature>
<gene>
    <name evidence="3" type="ORF">VOI32_28085</name>
</gene>
<keyword evidence="2" id="KW-0732">Signal</keyword>
<evidence type="ECO:0000313" key="4">
    <source>
        <dbReference type="Proteomes" id="UP001462961"/>
    </source>
</evidence>
<proteinExistence type="predicted"/>
<keyword evidence="4" id="KW-1185">Reference proteome</keyword>
<name>A0ABV0E4E0_9BURK</name>
<comment type="caution">
    <text evidence="3">The sequence shown here is derived from an EMBL/GenBank/DDBJ whole genome shotgun (WGS) entry which is preliminary data.</text>
</comment>
<feature type="compositionally biased region" description="Low complexity" evidence="1">
    <location>
        <begin position="47"/>
        <end position="76"/>
    </location>
</feature>
<protein>
    <recommendedName>
        <fullName evidence="5">DUF4148 domain-containing protein</fullName>
    </recommendedName>
</protein>
<feature type="region of interest" description="Disordered" evidence="1">
    <location>
        <begin position="43"/>
        <end position="113"/>
    </location>
</feature>